<dbReference type="PANTHER" id="PTHR43289">
    <property type="entry name" value="MITOGEN-ACTIVATED PROTEIN KINASE KINASE KINASE 20-RELATED"/>
    <property type="match status" value="1"/>
</dbReference>
<keyword evidence="1" id="KW-0808">Transferase</keyword>
<gene>
    <name evidence="7" type="ORF">NB063_28005</name>
</gene>
<dbReference type="PANTHER" id="PTHR43289:SF34">
    <property type="entry name" value="SERINE_THREONINE-PROTEIN KINASE YBDM-RELATED"/>
    <property type="match status" value="1"/>
</dbReference>
<dbReference type="InterPro" id="IPR011009">
    <property type="entry name" value="Kinase-like_dom_sf"/>
</dbReference>
<proteinExistence type="predicted"/>
<dbReference type="PROSITE" id="PS50011">
    <property type="entry name" value="PROTEIN_KINASE_DOM"/>
    <property type="match status" value="1"/>
</dbReference>
<dbReference type="RefSeq" id="WP_250932371.1">
    <property type="nucleotide sequence ID" value="NZ_JAMQBK010000086.1"/>
</dbReference>
<evidence type="ECO:0000256" key="3">
    <source>
        <dbReference type="ARBA" id="ARBA00022777"/>
    </source>
</evidence>
<dbReference type="Gene3D" id="1.10.510.10">
    <property type="entry name" value="Transferase(Phosphotransferase) domain 1"/>
    <property type="match status" value="1"/>
</dbReference>
<dbReference type="SUPFAM" id="SSF56112">
    <property type="entry name" value="Protein kinase-like (PK-like)"/>
    <property type="match status" value="1"/>
</dbReference>
<evidence type="ECO:0000256" key="5">
    <source>
        <dbReference type="SAM" id="MobiDB-lite"/>
    </source>
</evidence>
<comment type="caution">
    <text evidence="7">The sequence shown here is derived from an EMBL/GenBank/DDBJ whole genome shotgun (WGS) entry which is preliminary data.</text>
</comment>
<name>A0ABT0UBV7_9BACT</name>
<keyword evidence="3 7" id="KW-0418">Kinase</keyword>
<evidence type="ECO:0000256" key="2">
    <source>
        <dbReference type="ARBA" id="ARBA00022741"/>
    </source>
</evidence>
<dbReference type="EMBL" id="JAMQBK010000086">
    <property type="protein sequence ID" value="MCM2374482.1"/>
    <property type="molecule type" value="Genomic_DNA"/>
</dbReference>
<dbReference type="PROSITE" id="PS00108">
    <property type="entry name" value="PROTEIN_KINASE_ST"/>
    <property type="match status" value="1"/>
</dbReference>
<accession>A0ABT0UBV7</accession>
<dbReference type="InterPro" id="IPR000719">
    <property type="entry name" value="Prot_kinase_dom"/>
</dbReference>
<evidence type="ECO:0000313" key="7">
    <source>
        <dbReference type="EMBL" id="MCM2374482.1"/>
    </source>
</evidence>
<feature type="compositionally biased region" description="Polar residues" evidence="5">
    <location>
        <begin position="522"/>
        <end position="532"/>
    </location>
</feature>
<feature type="region of interest" description="Disordered" evidence="5">
    <location>
        <begin position="454"/>
        <end position="578"/>
    </location>
</feature>
<evidence type="ECO:0000256" key="4">
    <source>
        <dbReference type="ARBA" id="ARBA00022840"/>
    </source>
</evidence>
<evidence type="ECO:0000256" key="1">
    <source>
        <dbReference type="ARBA" id="ARBA00022679"/>
    </source>
</evidence>
<keyword evidence="8" id="KW-1185">Reference proteome</keyword>
<dbReference type="Pfam" id="PF00069">
    <property type="entry name" value="Pkinase"/>
    <property type="match status" value="1"/>
</dbReference>
<evidence type="ECO:0000259" key="6">
    <source>
        <dbReference type="PROSITE" id="PS50011"/>
    </source>
</evidence>
<feature type="compositionally biased region" description="Polar residues" evidence="5">
    <location>
        <begin position="542"/>
        <end position="554"/>
    </location>
</feature>
<feature type="region of interest" description="Disordered" evidence="5">
    <location>
        <begin position="165"/>
        <end position="198"/>
    </location>
</feature>
<keyword evidence="4" id="KW-0067">ATP-binding</keyword>
<dbReference type="InterPro" id="IPR008271">
    <property type="entry name" value="Ser/Thr_kinase_AS"/>
</dbReference>
<organism evidence="7 8">
    <name type="scientific">Aporhodopirellula aestuarii</name>
    <dbReference type="NCBI Taxonomy" id="2950107"/>
    <lineage>
        <taxon>Bacteria</taxon>
        <taxon>Pseudomonadati</taxon>
        <taxon>Planctomycetota</taxon>
        <taxon>Planctomycetia</taxon>
        <taxon>Pirellulales</taxon>
        <taxon>Pirellulaceae</taxon>
        <taxon>Aporhodopirellula</taxon>
    </lineage>
</organism>
<reference evidence="7 8" key="1">
    <citation type="journal article" date="2022" name="Syst. Appl. Microbiol.">
        <title>Rhodopirellula aestuarii sp. nov., a novel member of the genus Rhodopirellula isolated from brackish sediments collected in the Tagus River estuary, Portugal.</title>
        <authorList>
            <person name="Vitorino I.R."/>
            <person name="Klimek D."/>
            <person name="Calusinska M."/>
            <person name="Lobo-da-Cunha A."/>
            <person name="Vasconcelos V."/>
            <person name="Lage O.M."/>
        </authorList>
    </citation>
    <scope>NUCLEOTIDE SEQUENCE [LARGE SCALE GENOMIC DNA]</scope>
    <source>
        <strain evidence="7 8">ICT_H3.1</strain>
    </source>
</reference>
<evidence type="ECO:0000313" key="8">
    <source>
        <dbReference type="Proteomes" id="UP001202961"/>
    </source>
</evidence>
<feature type="domain" description="Protein kinase" evidence="6">
    <location>
        <begin position="15"/>
        <end position="401"/>
    </location>
</feature>
<feature type="region of interest" description="Disordered" evidence="5">
    <location>
        <begin position="126"/>
        <end position="145"/>
    </location>
</feature>
<protein>
    <submittedName>
        <fullName evidence="7">Protein kinase</fullName>
    </submittedName>
</protein>
<dbReference type="Gene3D" id="3.30.200.20">
    <property type="entry name" value="Phosphorylase Kinase, domain 1"/>
    <property type="match status" value="1"/>
</dbReference>
<dbReference type="GO" id="GO:0016301">
    <property type="term" value="F:kinase activity"/>
    <property type="evidence" value="ECO:0007669"/>
    <property type="project" value="UniProtKB-KW"/>
</dbReference>
<dbReference type="SMART" id="SM00220">
    <property type="entry name" value="S_TKc"/>
    <property type="match status" value="1"/>
</dbReference>
<keyword evidence="2" id="KW-0547">Nucleotide-binding</keyword>
<sequence>MPAVIQRGLEIVPGYTLVRRLGSGMAGEVWVARASGGVYVAVKVVRDMGMIGSKRELGALRIVREVKHTNLCPLIGVWFFDAEGELLSNSATDEILGRESSLIDTECLGGERDPDGVRETHAMGLADSAVDPDSSEKSGTSDSQLRETGEYLGDASSGFLAALGRKSASPTAGETERSDSSIIRTPGDRRNEDDQDASLGEARQMVIAMGLGEKTLHDRLVEMRAPGNAPEGDDPLHLPGGVPAPELLRYITGAASAIDELNIHHNIYHCDIKPQNILIVGGNAQVCDFGLARRVHENRRTQLAIGTPAYGAPEMLFDQTYTKTIDQYSLAITYYELRTGSLPFETSRRSSFLRAKANGELQLGALSQPEREVIERATRLDPAQRYSSCSEFAEKLSEAVLNKGKSGATSRRSHALIATAIFLGCLAGGGLYLYLANQTPSVAEADNGDATVATIPRITPNDSTDIPLAKDPDANVSPSLTTDLPTDVGIEPSRQGRSDGDSAMPETEEPNVALETRENNDNRSQPDVSTIPSVPPGIVESPASSNETIESDANATEMPNVESTESSDPAIEAPPTKQPETIEEHLALARADLDRWDDADGADLSIRDLQAFVSRLEKFAPTLDEAGNWIEPEIAKITDLPYEERFVAEGNSIADRFRQSTLRDSSVAFDASMKDAIAELAARVDLTSLSSLVWLTSRPNSNVAPLERQTLIEGLPTRAAVVRDSFIADNQFPANNRAADASYTLARIVIDDKGVTQFNGEQLDSIATRSNDLRRAMMLNTNATRLTRVAESQMQTLVALRRTRDAQTADDRKVDDEIASIDRMAIDLVQQLGQTASHADRKQGWDRVSGKLRLIARTVAGLVMWDSNRVSDAMKNWIDVQNDPMLELIVPDVWREDVAYRCLDWLQENSGAADDDIETIRHARSITRSTGVLDLAQRFAGQSNAFRIQVQPERFLLVAASGDLPDAMKIWDSMNMSLDDARRTPQVGFALWQLVSRRLNETIQDSERSDLAGKLVFASVGQLDSSDIDKPFNVTANADETLVSRFTKAIDAVRELTSQPVAGSPVIPSVLDRPELTVLCHRYLDAISRSTAPMEYANFLDRLDRVEFAAATAAAREKNAQLRDELYLIAAEAFIQKRYEEIDDLPASVMIERLFAYEAAAERNSDSPPSVYRTFLFGRAEDQRGFISREDDDARRHYSQARDAYTKVIDSRDVPADLRGSAYRCRAGLLSRMAVLETPPRSRELLELASEDAAAAIALPPRWHFDNDDRLTTAAEVDISTVRLATDLDLPRVQELLDDADRFLAEAIAVRNQRGYPVYMQETHRLNGYLFDLLKSPKGRRHSNREQKAMTLMSQLATEPIPESESDGIEMTIAVPSIRTKVHWHCMCAMVHRLAEHPEMSMSHIRYAIRIAEQHLPQTDERRHRAVLIYIEFKGYELLEGIKQTGRPNLELVKELNDLLDTVVDPSTQLRIKKEGYLRDLEAMVKKQPSR</sequence>
<dbReference type="Proteomes" id="UP001202961">
    <property type="component" value="Unassembled WGS sequence"/>
</dbReference>